<evidence type="ECO:0000256" key="2">
    <source>
        <dbReference type="ARBA" id="ARBA00023067"/>
    </source>
</evidence>
<dbReference type="SUPFAM" id="SSF47729">
    <property type="entry name" value="IHF-like DNA-binding proteins"/>
    <property type="match status" value="1"/>
</dbReference>
<dbReference type="PANTHER" id="PTHR33175:SF3">
    <property type="entry name" value="DNA-BINDING PROTEIN HU-BETA"/>
    <property type="match status" value="1"/>
</dbReference>
<evidence type="ECO:0000256" key="1">
    <source>
        <dbReference type="ARBA" id="ARBA00010529"/>
    </source>
</evidence>
<dbReference type="InterPro" id="IPR000119">
    <property type="entry name" value="Hist_DNA-bd"/>
</dbReference>
<dbReference type="GO" id="GO:0005829">
    <property type="term" value="C:cytosol"/>
    <property type="evidence" value="ECO:0007669"/>
    <property type="project" value="TreeGrafter"/>
</dbReference>
<comment type="similarity">
    <text evidence="1 4">Belongs to the bacterial histone-like protein family.</text>
</comment>
<dbReference type="CDD" id="cd13831">
    <property type="entry name" value="HU"/>
    <property type="match status" value="1"/>
</dbReference>
<dbReference type="GO" id="GO:0003677">
    <property type="term" value="F:DNA binding"/>
    <property type="evidence" value="ECO:0007669"/>
    <property type="project" value="UniProtKB-KW"/>
</dbReference>
<dbReference type="Pfam" id="PF00216">
    <property type="entry name" value="Bac_DNA_binding"/>
    <property type="match status" value="1"/>
</dbReference>
<dbReference type="PANTHER" id="PTHR33175">
    <property type="entry name" value="DNA-BINDING PROTEIN HU"/>
    <property type="match status" value="1"/>
</dbReference>
<dbReference type="EMBL" id="CP058952">
    <property type="protein sequence ID" value="QLI81190.1"/>
    <property type="molecule type" value="Genomic_DNA"/>
</dbReference>
<dbReference type="GO" id="GO:0030261">
    <property type="term" value="P:chromosome condensation"/>
    <property type="evidence" value="ECO:0007669"/>
    <property type="project" value="UniProtKB-KW"/>
</dbReference>
<dbReference type="Proteomes" id="UP000510822">
    <property type="component" value="Chromosome"/>
</dbReference>
<organism evidence="5 6">
    <name type="scientific">Chitinibacter fontanus</name>
    <dbReference type="NCBI Taxonomy" id="1737446"/>
    <lineage>
        <taxon>Bacteria</taxon>
        <taxon>Pseudomonadati</taxon>
        <taxon>Pseudomonadota</taxon>
        <taxon>Betaproteobacteria</taxon>
        <taxon>Neisseriales</taxon>
        <taxon>Chitinibacteraceae</taxon>
        <taxon>Chitinibacter</taxon>
    </lineage>
</organism>
<dbReference type="InterPro" id="IPR010992">
    <property type="entry name" value="IHF-like_DNA-bd_dom_sf"/>
</dbReference>
<dbReference type="PRINTS" id="PR01727">
    <property type="entry name" value="DNABINDINGHU"/>
</dbReference>
<name>A0A7D5ZIR5_9NEIS</name>
<dbReference type="GO" id="GO:0030527">
    <property type="term" value="F:structural constituent of chromatin"/>
    <property type="evidence" value="ECO:0007669"/>
    <property type="project" value="InterPro"/>
</dbReference>
<dbReference type="AlphaFoldDB" id="A0A7D5ZIR5"/>
<evidence type="ECO:0000313" key="5">
    <source>
        <dbReference type="EMBL" id="QLI81190.1"/>
    </source>
</evidence>
<gene>
    <name evidence="5" type="ORF">HZU75_06400</name>
</gene>
<dbReference type="RefSeq" id="WP_180308319.1">
    <property type="nucleotide sequence ID" value="NZ_CP058952.1"/>
</dbReference>
<evidence type="ECO:0000256" key="4">
    <source>
        <dbReference type="RuleBase" id="RU003939"/>
    </source>
</evidence>
<dbReference type="SMART" id="SM00411">
    <property type="entry name" value="BHL"/>
    <property type="match status" value="1"/>
</dbReference>
<dbReference type="Gene3D" id="4.10.520.10">
    <property type="entry name" value="IHF-like DNA-binding proteins"/>
    <property type="match status" value="1"/>
</dbReference>
<protein>
    <submittedName>
        <fullName evidence="5">HU family DNA-binding protein</fullName>
    </submittedName>
</protein>
<reference evidence="5 6" key="1">
    <citation type="journal article" date="2016" name="Int. J. Syst. Evol. Microbiol.">
        <title>Chitinibacter fontanus sp. nov., isolated from a spring.</title>
        <authorList>
            <person name="Sheu S.Y."/>
            <person name="Li Y.S."/>
            <person name="Young C.C."/>
            <person name="Chen W.M."/>
        </authorList>
    </citation>
    <scope>NUCLEOTIDE SEQUENCE [LARGE SCALE GENOMIC DNA]</scope>
    <source>
        <strain evidence="5 6">STM-7</strain>
    </source>
</reference>
<evidence type="ECO:0000256" key="3">
    <source>
        <dbReference type="ARBA" id="ARBA00023125"/>
    </source>
</evidence>
<evidence type="ECO:0000313" key="6">
    <source>
        <dbReference type="Proteomes" id="UP000510822"/>
    </source>
</evidence>
<accession>A0A7D5ZIR5</accession>
<keyword evidence="2" id="KW-0226">DNA condensation</keyword>
<sequence>MNKAELITAVQTHSGLTNKKEVEAVLESLSAVITESLKAGDDVTLFGLGKFSAQAKPERQGRNPKTGESLTIAASNVAKFTAAKALKDALN</sequence>
<dbReference type="KEGG" id="cfon:HZU75_06400"/>
<proteinExistence type="inferred from homology"/>
<keyword evidence="3 5" id="KW-0238">DNA-binding</keyword>
<keyword evidence="6" id="KW-1185">Reference proteome</keyword>